<reference evidence="1" key="1">
    <citation type="submission" date="2015-06" db="EMBL/GenBank/DDBJ databases">
        <authorList>
            <person name="Joergensen T."/>
        </authorList>
    </citation>
    <scope>NUCLEOTIDE SEQUENCE</scope>
    <source>
        <strain evidence="1">RGFK0978</strain>
    </source>
</reference>
<accession>A0A0H5Q2S7</accession>
<protein>
    <submittedName>
        <fullName evidence="1">Uncharacterized protein</fullName>
    </submittedName>
</protein>
<name>A0A0H5Q2S7_9ZZZZ</name>
<dbReference type="EMBL" id="LN853574">
    <property type="protein sequence ID" value="CRY96198.1"/>
    <property type="molecule type" value="Genomic_DNA"/>
</dbReference>
<dbReference type="AlphaFoldDB" id="A0A0H5Q2S7"/>
<proteinExistence type="predicted"/>
<sequence>MSVIVVTISRYNRPADTVGARVRLTLGQAGEFRSATTIDVEWPQRGESADDTLKYACQAILRALEDRSAQSS</sequence>
<organism evidence="1">
    <name type="scientific">uncultured prokaryote</name>
    <dbReference type="NCBI Taxonomy" id="198431"/>
    <lineage>
        <taxon>unclassified sequences</taxon>
        <taxon>environmental samples</taxon>
    </lineage>
</organism>
<reference evidence="1" key="2">
    <citation type="submission" date="2015-07" db="EMBL/GenBank/DDBJ databases">
        <title>Plasmids, circular viruses and viroids from rat gut.</title>
        <authorList>
            <person name="Jorgensen T.J."/>
            <person name="Hansen M.A."/>
            <person name="Xu Z."/>
            <person name="Tabak M.A."/>
            <person name="Sorensen S.J."/>
            <person name="Hansen L.H."/>
        </authorList>
    </citation>
    <scope>NUCLEOTIDE SEQUENCE</scope>
    <source>
        <strain evidence="1">RGFK0978</strain>
    </source>
</reference>
<evidence type="ECO:0000313" key="1">
    <source>
        <dbReference type="EMBL" id="CRY96198.1"/>
    </source>
</evidence>